<dbReference type="PANTHER" id="PTHR35805">
    <property type="entry name" value="ASPARTATE CARBAMOYLTRANSFERASE REGULATORY CHAIN"/>
    <property type="match status" value="1"/>
</dbReference>
<protein>
    <recommendedName>
        <fullName evidence="3 7">Aspartate carbamoyltransferase regulatory chain</fullName>
    </recommendedName>
</protein>
<dbReference type="SUPFAM" id="SSF54893">
    <property type="entry name" value="Aspartate carbamoyltransferase, Regulatory-chain, N-terminal domain"/>
    <property type="match status" value="1"/>
</dbReference>
<keyword evidence="5 7" id="KW-0862">Zinc</keyword>
<dbReference type="GO" id="GO:0016740">
    <property type="term" value="F:transferase activity"/>
    <property type="evidence" value="ECO:0007669"/>
    <property type="project" value="UniProtKB-KW"/>
</dbReference>
<feature type="domain" description="Aspartate carbamoyltransferase regulatory subunit N-terminal" evidence="8">
    <location>
        <begin position="14"/>
        <end position="105"/>
    </location>
</feature>
<feature type="binding site" evidence="7">
    <location>
        <position position="146"/>
    </location>
    <ligand>
        <name>Zn(2+)</name>
        <dbReference type="ChEBI" id="CHEBI:29105"/>
    </ligand>
</feature>
<dbReference type="SUPFAM" id="SSF57825">
    <property type="entry name" value="Aspartate carbamoyltransferase, Regulatory-chain, C-terminal domain"/>
    <property type="match status" value="1"/>
</dbReference>
<dbReference type="InterPro" id="IPR036793">
    <property type="entry name" value="Asp_carbatrfase_reg_N_sf"/>
</dbReference>
<feature type="binding site" evidence="7">
    <location>
        <position position="117"/>
    </location>
    <ligand>
        <name>Zn(2+)</name>
        <dbReference type="ChEBI" id="CHEBI:29105"/>
    </ligand>
</feature>
<feature type="binding site" evidence="7">
    <location>
        <position position="122"/>
    </location>
    <ligand>
        <name>Zn(2+)</name>
        <dbReference type="ChEBI" id="CHEBI:29105"/>
    </ligand>
</feature>
<keyword evidence="10" id="KW-0808">Transferase</keyword>
<dbReference type="InterPro" id="IPR002801">
    <property type="entry name" value="Asp_carbamoylTrfase_reg"/>
</dbReference>
<evidence type="ECO:0000256" key="3">
    <source>
        <dbReference type="ARBA" id="ARBA00021764"/>
    </source>
</evidence>
<dbReference type="Pfam" id="PF01948">
    <property type="entry name" value="PyrI"/>
    <property type="match status" value="1"/>
</dbReference>
<evidence type="ECO:0000256" key="7">
    <source>
        <dbReference type="HAMAP-Rule" id="MF_00002"/>
    </source>
</evidence>
<dbReference type="GO" id="GO:0006221">
    <property type="term" value="P:pyrimidine nucleotide biosynthetic process"/>
    <property type="evidence" value="ECO:0007669"/>
    <property type="project" value="UniProtKB-UniRule"/>
</dbReference>
<evidence type="ECO:0000313" key="11">
    <source>
        <dbReference type="Proteomes" id="UP000011281"/>
    </source>
</evidence>
<organism evidence="11">
    <name type="scientific">Sulfolobus acidocaldarius N8</name>
    <dbReference type="NCBI Taxonomy" id="1028566"/>
    <lineage>
        <taxon>Archaea</taxon>
        <taxon>Thermoproteota</taxon>
        <taxon>Thermoprotei</taxon>
        <taxon>Sulfolobales</taxon>
        <taxon>Sulfolobaceae</taxon>
        <taxon>Sulfolobus</taxon>
    </lineage>
</organism>
<dbReference type="Gene3D" id="3.30.70.140">
    <property type="entry name" value="Aspartate carbamoyltransferase regulatory subunit, N-terminal domain"/>
    <property type="match status" value="1"/>
</dbReference>
<evidence type="ECO:0000256" key="5">
    <source>
        <dbReference type="ARBA" id="ARBA00022833"/>
    </source>
</evidence>
<feature type="binding site" evidence="7">
    <location>
        <position position="149"/>
    </location>
    <ligand>
        <name>Zn(2+)</name>
        <dbReference type="ChEBI" id="CHEBI:29105"/>
    </ligand>
</feature>
<comment type="subunit">
    <text evidence="7">Contains catalytic and regulatory chains.</text>
</comment>
<keyword evidence="6 7" id="KW-0665">Pyrimidine biosynthesis</keyword>
<dbReference type="GO" id="GO:0006207">
    <property type="term" value="P:'de novo' pyrimidine nucleobase biosynthetic process"/>
    <property type="evidence" value="ECO:0007669"/>
    <property type="project" value="InterPro"/>
</dbReference>
<evidence type="ECO:0000256" key="6">
    <source>
        <dbReference type="ARBA" id="ARBA00022975"/>
    </source>
</evidence>
<dbReference type="PATRIC" id="fig|1028566.6.peg.1526"/>
<dbReference type="Gene3D" id="2.30.30.20">
    <property type="entry name" value="Aspartate carbamoyltransferase regulatory subunit, C-terminal domain"/>
    <property type="match status" value="1"/>
</dbReference>
<evidence type="ECO:0000256" key="1">
    <source>
        <dbReference type="ARBA" id="ARBA00002565"/>
    </source>
</evidence>
<dbReference type="Proteomes" id="UP000011281">
    <property type="component" value="Chromosome"/>
</dbReference>
<keyword evidence="4 7" id="KW-0479">Metal-binding</keyword>
<evidence type="ECO:0000259" key="8">
    <source>
        <dbReference type="Pfam" id="PF01948"/>
    </source>
</evidence>
<dbReference type="GO" id="GO:0009347">
    <property type="term" value="C:aspartate carbamoyltransferase complex"/>
    <property type="evidence" value="ECO:0007669"/>
    <property type="project" value="InterPro"/>
</dbReference>
<comment type="function">
    <text evidence="1 7">Involved in allosteric regulation of aspartate carbamoyltransferase.</text>
</comment>
<dbReference type="PANTHER" id="PTHR35805:SF1">
    <property type="entry name" value="ASPARTATE CARBAMOYLTRANSFERASE REGULATORY CHAIN"/>
    <property type="match status" value="1"/>
</dbReference>
<reference evidence="10 11" key="1">
    <citation type="journal article" date="2012" name="ISME J.">
        <title>Genomic evidence of rapid, global-scale gene flow in a Sulfolobus species.</title>
        <authorList>
            <person name="Mao D."/>
            <person name="Grogan D."/>
        </authorList>
    </citation>
    <scope>NUCLEOTIDE SEQUENCE [LARGE SCALE GENOMIC DNA]</scope>
    <source>
        <strain evidence="10 11">N8</strain>
    </source>
</reference>
<dbReference type="Pfam" id="PF02748">
    <property type="entry name" value="PyrI_C"/>
    <property type="match status" value="1"/>
</dbReference>
<dbReference type="InterPro" id="IPR036792">
    <property type="entry name" value="Asp_carbatrfase_reg_C_sf"/>
</dbReference>
<evidence type="ECO:0000256" key="4">
    <source>
        <dbReference type="ARBA" id="ARBA00022723"/>
    </source>
</evidence>
<name>M1I618_9CREN</name>
<dbReference type="HOGENOM" id="CLU_128576_0_0_2"/>
<dbReference type="AlphaFoldDB" id="M1I618"/>
<dbReference type="EMBL" id="CP002817">
    <property type="protein sequence ID" value="AGE71508.1"/>
    <property type="molecule type" value="Genomic_DNA"/>
</dbReference>
<dbReference type="KEGG" id="sacn:SacN8_07740"/>
<accession>M1I618</accession>
<dbReference type="InterPro" id="IPR020545">
    <property type="entry name" value="Asp_carbamoyltransf_reg_N"/>
</dbReference>
<evidence type="ECO:0000313" key="10">
    <source>
        <dbReference type="EMBL" id="AGE71508.1"/>
    </source>
</evidence>
<dbReference type="HAMAP" id="MF_00002">
    <property type="entry name" value="Asp_carb_tr_reg"/>
    <property type="match status" value="1"/>
</dbReference>
<dbReference type="GO" id="GO:0046872">
    <property type="term" value="F:metal ion binding"/>
    <property type="evidence" value="ECO:0007669"/>
    <property type="project" value="UniProtKB-KW"/>
</dbReference>
<dbReference type="InterPro" id="IPR020542">
    <property type="entry name" value="Asp_carbamoyltrfase_reg_C"/>
</dbReference>
<evidence type="ECO:0000259" key="9">
    <source>
        <dbReference type="Pfam" id="PF02748"/>
    </source>
</evidence>
<sequence length="168" mass="18726">MVSEMEIQGNRKELMVSKIKNGTVIDHIPAGRAFAVLNVLGIKGHEGFRIALVINVDSKKMGKKDIVKIEDKEISDTEANLITLIAPTATINIVREYEVVKKTKLEVPKVVKGILKCPNPYCITSNDVEAIPTFKTLTEKPLKMRCEYCETIIDENEIMSQILGANNK</sequence>
<dbReference type="NCBIfam" id="TIGR00240">
    <property type="entry name" value="ATCase_reg"/>
    <property type="match status" value="1"/>
</dbReference>
<comment type="similarity">
    <text evidence="2 7">Belongs to the PyrI family.</text>
</comment>
<comment type="cofactor">
    <cofactor evidence="7">
        <name>Zn(2+)</name>
        <dbReference type="ChEBI" id="CHEBI:29105"/>
    </cofactor>
    <text evidence="7">Binds 1 zinc ion per subunit.</text>
</comment>
<feature type="domain" description="Aspartate carbamoyltransferase regulatory subunit C-terminal" evidence="9">
    <location>
        <begin position="111"/>
        <end position="158"/>
    </location>
</feature>
<evidence type="ECO:0000256" key="2">
    <source>
        <dbReference type="ARBA" id="ARBA00010498"/>
    </source>
</evidence>
<gene>
    <name evidence="7" type="primary">pyrI</name>
    <name evidence="10" type="ORF">SacN8_07740</name>
</gene>
<proteinExistence type="inferred from homology"/>